<dbReference type="GO" id="GO:0005524">
    <property type="term" value="F:ATP binding"/>
    <property type="evidence" value="ECO:0007669"/>
    <property type="project" value="UniProtKB-KW"/>
</dbReference>
<dbReference type="InterPro" id="IPR042197">
    <property type="entry name" value="Apaf_helical"/>
</dbReference>
<evidence type="ECO:0000256" key="6">
    <source>
        <dbReference type="ARBA" id="ARBA00022840"/>
    </source>
</evidence>
<dbReference type="Gene3D" id="3.80.10.10">
    <property type="entry name" value="Ribonuclease Inhibitor"/>
    <property type="match status" value="3"/>
</dbReference>
<dbReference type="GO" id="GO:0043531">
    <property type="term" value="F:ADP binding"/>
    <property type="evidence" value="ECO:0007669"/>
    <property type="project" value="InterPro"/>
</dbReference>
<evidence type="ECO:0000313" key="10">
    <source>
        <dbReference type="EMBL" id="GAA0171147.1"/>
    </source>
</evidence>
<evidence type="ECO:0000259" key="9">
    <source>
        <dbReference type="Pfam" id="PF23598"/>
    </source>
</evidence>
<sequence length="1256" mass="142932">MAATAARIVATEPVKNFFRIIEHYILYAWNYKRNIRGLEEEIVKINHRRETIERDVPTAINNAKDIRPDVEGWVRTSQEYEREGGDLLERTNDGKSSFLCCNVPNVCFRYSVSKEASERTMDMIRHLGQSNFVGVGQPKQPGQLPFLSRGEFYEFESRMVVEKEVLHALEDESIFEIGICGMPGSGKTILAKRIAEEVKSSNKRLFDEVAMAVVSQDANINKIQDDLASRLGLSDIEMRTNVVVRAELLYNRLMGNEGKRTLIILDDLWEELDLHKVGIPDPSICKGLKILLTSRLHSICRLMKVQKIFEVKILSEEEAWALFKLSARISDQDISPEAKEVAEECAGLPLAIVVIGKCLIGKQQYAFTDMLRRLRDTSEGFPDKVYKSIKLSYDNLDNDEQRSLLLICSLFPEDHEILVDYLVIYQMGLSGTFASMKEIEDRVNVIVDELKDCHLLLVGEEEGYVKLHDVVRDVCLSVANKENQNYMVMHGGLNEWPENCELCTCISLTVNNLEKSPPALNYPKLRLLRLDFENERADEVDISRLSIRGMKELRVLEVHKILSFPFFTLQYLTNLRTLSFEDCSIEGDMSGIGSLAALRVLSFFRSQVTMIPEEISQLTNLKSLDMRFYNMGGSEHILPGTLSRLKNLEELYLGVYREGVEMEIHREKIKEVSLLTKLHTVQYSTNSGQCLKTLLDNLNVQKLISFDFSNERDMYFNKILCNSLKLVNFDMGYLPAGWGLLGLLKKLSIEDAQNFEGWFRSELLVGSLIKLQEASLSEVDVKENLWGSLQFPSLCKLKILNISLCHDVESIFLNSTIKLLCQLLKLSVKYCKKLERLVTISHQDGIESSEEVIVFPELQELILISLSNFSSIGPDHKTCQVLFPKLKNIDISDIQLEQLRFSLPELRCMTVSYCDKLSAIANYKLIEGLPNLEQLIVNSCSSLEFIFDFEEINTTTRSDQGEIRLLGQLKKLSLHNLPMLKHLTRMLLQRESQQEIVPSAEETPHQTPSKPRVVKHLSSCLNGSMFNRPRPKPVITLTSPPKQICVFQDLMSLEVEGCDGLRYILTPTIVNMLVSLENLYLKGNRLMEAIIGCEEDEASHRDAIIEGKILLPKLKLINIDSLSRLRMFSCYPNHHLDLPSLANLRFSNCPNMSRVCYGEMTATELTSVLYNVDSERSDKGVPLDIFLNSWLKDCESRIVCLNCRYEEKSTCNHLHEPPFPSDAGSLSSSISLGFSFIARDKKCFIGAIFVLVRNNQ</sequence>
<reference evidence="10 11" key="1">
    <citation type="submission" date="2024-01" db="EMBL/GenBank/DDBJ databases">
        <title>The complete chloroplast genome sequence of Lithospermum erythrorhizon: insights into the phylogenetic relationship among Boraginaceae species and the maternal lineages of purple gromwells.</title>
        <authorList>
            <person name="Okada T."/>
            <person name="Watanabe K."/>
        </authorList>
    </citation>
    <scope>NUCLEOTIDE SEQUENCE [LARGE SCALE GENOMIC DNA]</scope>
</reference>
<dbReference type="AlphaFoldDB" id="A0AAV3R9X4"/>
<dbReference type="Pfam" id="PF23598">
    <property type="entry name" value="LRR_14"/>
    <property type="match status" value="1"/>
</dbReference>
<dbReference type="SUPFAM" id="SSF52058">
    <property type="entry name" value="L domain-like"/>
    <property type="match status" value="1"/>
</dbReference>
<dbReference type="InterPro" id="IPR057135">
    <property type="entry name" value="At4g27190-like_LRR"/>
</dbReference>
<dbReference type="Pfam" id="PF00931">
    <property type="entry name" value="NB-ARC"/>
    <property type="match status" value="1"/>
</dbReference>
<name>A0AAV3R9X4_LITER</name>
<evidence type="ECO:0000256" key="2">
    <source>
        <dbReference type="ARBA" id="ARBA00022614"/>
    </source>
</evidence>
<feature type="domain" description="Disease resistance protein At4g27190-like leucine-rich repeats" evidence="8">
    <location>
        <begin position="1045"/>
        <end position="1155"/>
    </location>
</feature>
<evidence type="ECO:0000256" key="4">
    <source>
        <dbReference type="ARBA" id="ARBA00022741"/>
    </source>
</evidence>
<dbReference type="SUPFAM" id="SSF52540">
    <property type="entry name" value="P-loop containing nucleoside triphosphate hydrolases"/>
    <property type="match status" value="1"/>
</dbReference>
<dbReference type="GO" id="GO:0006952">
    <property type="term" value="P:defense response"/>
    <property type="evidence" value="ECO:0007669"/>
    <property type="project" value="UniProtKB-KW"/>
</dbReference>
<dbReference type="EMBL" id="BAABME010007550">
    <property type="protein sequence ID" value="GAA0171147.1"/>
    <property type="molecule type" value="Genomic_DNA"/>
</dbReference>
<evidence type="ECO:0000259" key="8">
    <source>
        <dbReference type="Pfam" id="PF23247"/>
    </source>
</evidence>
<evidence type="ECO:0000256" key="5">
    <source>
        <dbReference type="ARBA" id="ARBA00022821"/>
    </source>
</evidence>
<keyword evidence="2" id="KW-0433">Leucine-rich repeat</keyword>
<feature type="domain" description="NB-ARC" evidence="7">
    <location>
        <begin position="168"/>
        <end position="326"/>
    </location>
</feature>
<gene>
    <name evidence="10" type="ORF">LIER_25251</name>
</gene>
<evidence type="ECO:0000256" key="3">
    <source>
        <dbReference type="ARBA" id="ARBA00022737"/>
    </source>
</evidence>
<organism evidence="10 11">
    <name type="scientific">Lithospermum erythrorhizon</name>
    <name type="common">Purple gromwell</name>
    <name type="synonym">Lithospermum officinale var. erythrorhizon</name>
    <dbReference type="NCBI Taxonomy" id="34254"/>
    <lineage>
        <taxon>Eukaryota</taxon>
        <taxon>Viridiplantae</taxon>
        <taxon>Streptophyta</taxon>
        <taxon>Embryophyta</taxon>
        <taxon>Tracheophyta</taxon>
        <taxon>Spermatophyta</taxon>
        <taxon>Magnoliopsida</taxon>
        <taxon>eudicotyledons</taxon>
        <taxon>Gunneridae</taxon>
        <taxon>Pentapetalae</taxon>
        <taxon>asterids</taxon>
        <taxon>lamiids</taxon>
        <taxon>Boraginales</taxon>
        <taxon>Boraginaceae</taxon>
        <taxon>Boraginoideae</taxon>
        <taxon>Lithospermeae</taxon>
        <taxon>Lithospermum</taxon>
    </lineage>
</organism>
<dbReference type="SUPFAM" id="SSF52047">
    <property type="entry name" value="RNI-like"/>
    <property type="match status" value="1"/>
</dbReference>
<keyword evidence="6" id="KW-0067">ATP-binding</keyword>
<accession>A0AAV3R9X4</accession>
<dbReference type="Gene3D" id="3.40.50.300">
    <property type="entry name" value="P-loop containing nucleotide triphosphate hydrolases"/>
    <property type="match status" value="1"/>
</dbReference>
<evidence type="ECO:0000313" key="11">
    <source>
        <dbReference type="Proteomes" id="UP001454036"/>
    </source>
</evidence>
<dbReference type="InterPro" id="IPR027417">
    <property type="entry name" value="P-loop_NTPase"/>
</dbReference>
<feature type="domain" description="Disease resistance R13L4/SHOC-2-like LRR" evidence="9">
    <location>
        <begin position="569"/>
        <end position="725"/>
    </location>
</feature>
<keyword evidence="11" id="KW-1185">Reference proteome</keyword>
<comment type="caution">
    <text evidence="10">The sequence shown here is derived from an EMBL/GenBank/DDBJ whole genome shotgun (WGS) entry which is preliminary data.</text>
</comment>
<dbReference type="PANTHER" id="PTHR33463:SF183">
    <property type="entry name" value="NB-ARC DOMAIN DISEASE RESISTANCE PROTEIN"/>
    <property type="match status" value="1"/>
</dbReference>
<keyword evidence="3" id="KW-0677">Repeat</keyword>
<dbReference type="InterPro" id="IPR050905">
    <property type="entry name" value="Plant_NBS-LRR"/>
</dbReference>
<comment type="similarity">
    <text evidence="1">Belongs to the disease resistance NB-LRR family.</text>
</comment>
<dbReference type="InterPro" id="IPR032675">
    <property type="entry name" value="LRR_dom_sf"/>
</dbReference>
<dbReference type="Gene3D" id="1.10.8.430">
    <property type="entry name" value="Helical domain of apoptotic protease-activating factors"/>
    <property type="match status" value="1"/>
</dbReference>
<keyword evidence="5" id="KW-0611">Plant defense</keyword>
<proteinExistence type="inferred from homology"/>
<evidence type="ECO:0000256" key="1">
    <source>
        <dbReference type="ARBA" id="ARBA00008894"/>
    </source>
</evidence>
<evidence type="ECO:0000259" key="7">
    <source>
        <dbReference type="Pfam" id="PF00931"/>
    </source>
</evidence>
<dbReference type="InterPro" id="IPR002182">
    <property type="entry name" value="NB-ARC"/>
</dbReference>
<feature type="domain" description="Disease resistance protein At4g27190-like leucine-rich repeats" evidence="8">
    <location>
        <begin position="899"/>
        <end position="985"/>
    </location>
</feature>
<dbReference type="PANTHER" id="PTHR33463">
    <property type="entry name" value="NB-ARC DOMAIN-CONTAINING PROTEIN-RELATED"/>
    <property type="match status" value="1"/>
</dbReference>
<feature type="domain" description="Disease resistance protein At4g27190-like leucine-rich repeats" evidence="8">
    <location>
        <begin position="771"/>
        <end position="893"/>
    </location>
</feature>
<dbReference type="Proteomes" id="UP001454036">
    <property type="component" value="Unassembled WGS sequence"/>
</dbReference>
<dbReference type="Pfam" id="PF23247">
    <property type="entry name" value="LRR_RPS2"/>
    <property type="match status" value="3"/>
</dbReference>
<keyword evidence="4" id="KW-0547">Nucleotide-binding</keyword>
<dbReference type="FunFam" id="3.40.50.300:FF:001091">
    <property type="entry name" value="Probable disease resistance protein At1g61300"/>
    <property type="match status" value="1"/>
</dbReference>
<dbReference type="PRINTS" id="PR00364">
    <property type="entry name" value="DISEASERSIST"/>
</dbReference>
<protein>
    <submittedName>
        <fullName evidence="10">Antimicrobial response protein</fullName>
    </submittedName>
</protein>
<dbReference type="InterPro" id="IPR055414">
    <property type="entry name" value="LRR_R13L4/SHOC2-like"/>
</dbReference>